<dbReference type="Proteomes" id="UP000805704">
    <property type="component" value="Chromosome 9"/>
</dbReference>
<sequence length="1367" mass="153037">MADPMLSIEVENMTLPFLVDTGATYSAMQAVPPNTLSSRTISLMGFSGEKQTLPITRPLLTKIGKQTVTHPFVHSPTAPLNLLGRDLLVKLGASIMCSADGVVVMLPDGSRLHCADHVTTGQYLIQPVKEQYADIYRGMLKPETPDQGGILSAYLQWKPWIAHIEPYNSPPDPPHVTLFYDRLQTEWYQDNFQEQLEGHEWSIKTQNIYVAPEGVAAAVDLTPEQVNWYMMSDEAAPHVSLALNPHHQAKELGGIVKRALAQRDWVPTRVPQVHYSPETKIYRIQVEGVDTAVMEHAQITRHHGREKTDHPEAAALVDALPAHLWAQGPTDVGKVDCKPISFRVQSDTPLWIRQYPHKPQAEAGIRQTIEGLLEKGVLQPSCSKWNTPILPIEKKGTGKYRMAHDLRTVNDILTTPTVPVPNPYVALSNLEPTHSWFTCIDLANAFFCLPLAEECRDIFSFTYQGQQLRYTRLPQGFALSPGIFNQTLKQVLQDCPLPEQVTLVQYVDDLLLAAPTSDSCLAATRMVLQHLADKGFKVSKSKLQIARKQVAFLGRMISQKGASLSPQHRTNILHHARPVTVKDMLSFLGLTGYSRNYIADYTGLTKPLRDLVREQGTRNLKSRLQWTQAAEEAFIHIKQTLAGAAELAIPDYGLPFYLDVSGTEHGVNGVLFQRKGGERVVLMYISTMLDNMEKRHPQCTQHAAGVAKLIQKTAHVVMGHQLHVLTNHSVVAYVNSQSFTLTPLRQRRLSQVLEAPNVSFTHEGINMAGHIGVGEPHECTERVHKEEKVRPDLQAQPLIGARNFYTDGCCFRHEKDGLKAAYAIVEEVQGQIRTIKAERLQGQQSAQRAEVVAIIEALKLAQGQDVNIYTDSVYAAGAVHVELGQWMRIGFLTATNKPIRYEVEMKELVEALLLPRNVAVIKCKGHDKTDSPVARGNTAADQATKQAAGYEAKALIVCPDTEQETDMQRLTELQAQASPQEKTLWKARGATEVKGFWRGPDGRPIIPPGIRQSAFEEAHGVGHVGVAQIMRNFDNWWHPFLKDMVQNSVKTCEVCNKYNPRPTIKPQVGRYPLQVKAGREIIIDYTDMITPVRGYRYVLMCVDAYTGWPEAWPTKKEDSQSVIKFLINQYIPRHGFPKKIRSDNGTHFKNQDLQRVENMLGLKHGFGTVYHPQSQGKVERMNQTVKTRLAKICAQTKMNWLDALPLALMSIRSSVNQSTGFTPHELETGRPFPGPQAQLTGALTDDQQLTSKEYFRELQALVAGFSKQVATTKEGGDVQTTPESEWVLLRVVKRKWSEPRWTGPYQVVERTTHAVRLKGKGDTWFHWSQCVAAEEPQRSLTEIQKDLQAKSTESADSETDPTNQGAE</sequence>
<reference evidence="1" key="1">
    <citation type="submission" date="2020-04" db="EMBL/GenBank/DDBJ databases">
        <title>A chromosome-scale assembly and high-density genetic map of the yellow drum (Nibea albiflora) genome.</title>
        <authorList>
            <person name="Xu D."/>
            <person name="Zhang W."/>
            <person name="Chen R."/>
            <person name="Tan P."/>
            <person name="Wang L."/>
            <person name="Song H."/>
            <person name="Tian L."/>
            <person name="Zhu Q."/>
            <person name="Wang B."/>
        </authorList>
    </citation>
    <scope>NUCLEOTIDE SEQUENCE</scope>
    <source>
        <strain evidence="1">ZJHYS-2018</strain>
    </source>
</reference>
<evidence type="ECO:0000313" key="2">
    <source>
        <dbReference type="Proteomes" id="UP000805704"/>
    </source>
</evidence>
<protein>
    <submittedName>
        <fullName evidence="1">Retrovirus-related Pol polyprotein from transposon opus</fullName>
    </submittedName>
</protein>
<dbReference type="EMBL" id="CM024797">
    <property type="protein sequence ID" value="KAG7999823.1"/>
    <property type="molecule type" value="Genomic_DNA"/>
</dbReference>
<gene>
    <name evidence="1" type="primary">POL.2</name>
    <name evidence="1" type="ORF">GBF38_001871</name>
</gene>
<keyword evidence="2" id="KW-1185">Reference proteome</keyword>
<evidence type="ECO:0000313" key="1">
    <source>
        <dbReference type="EMBL" id="KAG7999823.1"/>
    </source>
</evidence>
<organism evidence="1 2">
    <name type="scientific">Nibea albiflora</name>
    <name type="common">Yellow drum</name>
    <name type="synonym">Corvina albiflora</name>
    <dbReference type="NCBI Taxonomy" id="240163"/>
    <lineage>
        <taxon>Eukaryota</taxon>
        <taxon>Metazoa</taxon>
        <taxon>Chordata</taxon>
        <taxon>Craniata</taxon>
        <taxon>Vertebrata</taxon>
        <taxon>Euteleostomi</taxon>
        <taxon>Actinopterygii</taxon>
        <taxon>Neopterygii</taxon>
        <taxon>Teleostei</taxon>
        <taxon>Neoteleostei</taxon>
        <taxon>Acanthomorphata</taxon>
        <taxon>Eupercaria</taxon>
        <taxon>Sciaenidae</taxon>
        <taxon>Nibea</taxon>
    </lineage>
</organism>
<name>A0ACB7EDB0_NIBAL</name>
<proteinExistence type="predicted"/>
<comment type="caution">
    <text evidence="1">The sequence shown here is derived from an EMBL/GenBank/DDBJ whole genome shotgun (WGS) entry which is preliminary data.</text>
</comment>
<accession>A0ACB7EDB0</accession>